<evidence type="ECO:0000256" key="8">
    <source>
        <dbReference type="ARBA" id="ARBA00023328"/>
    </source>
</evidence>
<dbReference type="GO" id="GO:0051301">
    <property type="term" value="P:cell division"/>
    <property type="evidence" value="ECO:0007669"/>
    <property type="project" value="UniProtKB-UniRule"/>
</dbReference>
<dbReference type="EMBL" id="BRXX01000092">
    <property type="protein sequence ID" value="GMH89312.1"/>
    <property type="molecule type" value="Genomic_DNA"/>
</dbReference>
<evidence type="ECO:0000313" key="12">
    <source>
        <dbReference type="EMBL" id="GMH89312.1"/>
    </source>
</evidence>
<comment type="similarity">
    <text evidence="2 9">Belongs to the SPC25 family.</text>
</comment>
<evidence type="ECO:0000256" key="7">
    <source>
        <dbReference type="ARBA" id="ARBA00023306"/>
    </source>
</evidence>
<comment type="function">
    <text evidence="9">Acts as a component of the essential kinetochore-associated NDC80 complex, which is required for chromosome segregation and spindle checkpoint activity.</text>
</comment>
<evidence type="ECO:0000256" key="5">
    <source>
        <dbReference type="ARBA" id="ARBA00022776"/>
    </source>
</evidence>
<keyword evidence="13" id="KW-1185">Reference proteome</keyword>
<evidence type="ECO:0000256" key="1">
    <source>
        <dbReference type="ARBA" id="ARBA00004584"/>
    </source>
</evidence>
<feature type="domain" description="Chromosome segregation protein Spc25 C-terminal" evidence="11">
    <location>
        <begin position="160"/>
        <end position="228"/>
    </location>
</feature>
<organism evidence="12 13">
    <name type="scientific">Triparma verrucosa</name>
    <dbReference type="NCBI Taxonomy" id="1606542"/>
    <lineage>
        <taxon>Eukaryota</taxon>
        <taxon>Sar</taxon>
        <taxon>Stramenopiles</taxon>
        <taxon>Ochrophyta</taxon>
        <taxon>Bolidophyceae</taxon>
        <taxon>Parmales</taxon>
        <taxon>Triparmaceae</taxon>
        <taxon>Triparma</taxon>
    </lineage>
</organism>
<keyword evidence="3 9" id="KW-0158">Chromosome</keyword>
<keyword evidence="6 10" id="KW-0175">Coiled coil</keyword>
<dbReference type="Proteomes" id="UP001165160">
    <property type="component" value="Unassembled WGS sequence"/>
</dbReference>
<keyword evidence="5 9" id="KW-0498">Mitosis</keyword>
<keyword evidence="8 9" id="KW-0137">Centromere</keyword>
<dbReference type="InterPro" id="IPR045143">
    <property type="entry name" value="Spc25"/>
</dbReference>
<protein>
    <recommendedName>
        <fullName evidence="9">Kinetochore protein SPC25</fullName>
    </recommendedName>
</protein>
<keyword evidence="7 9" id="KW-0131">Cell cycle</keyword>
<accession>A0A9W7ESP2</accession>
<dbReference type="GO" id="GO:0005634">
    <property type="term" value="C:nucleus"/>
    <property type="evidence" value="ECO:0007669"/>
    <property type="project" value="UniProtKB-SubCell"/>
</dbReference>
<dbReference type="GO" id="GO:0007059">
    <property type="term" value="P:chromosome segregation"/>
    <property type="evidence" value="ECO:0007669"/>
    <property type="project" value="InterPro"/>
</dbReference>
<dbReference type="CDD" id="cd23784">
    <property type="entry name" value="RWD_Spc25"/>
    <property type="match status" value="1"/>
</dbReference>
<proteinExistence type="inferred from homology"/>
<comment type="caution">
    <text evidence="12">The sequence shown here is derived from an EMBL/GenBank/DDBJ whole genome shotgun (WGS) entry which is preliminary data.</text>
</comment>
<evidence type="ECO:0000256" key="3">
    <source>
        <dbReference type="ARBA" id="ARBA00022454"/>
    </source>
</evidence>
<dbReference type="Pfam" id="PF08234">
    <property type="entry name" value="Spindle_Spc25"/>
    <property type="match status" value="1"/>
</dbReference>
<sequence>MTDVLTPTPLGFTSPLLDTLSSTRTLLTTFTSHHKSTLLSISQMSAADKSQMETAVEEFKQRLNDIEGNNGTIKLANDAKRNELVKKEAEISELEEKVRSEGGSHISLLESEESTAKSLVTSAAAARKSSESSKSTSLNLLTKSIVSYREGLSLDFERAAGNRLRLVFTNLDPQNVDRIFAFTINVNDKEEYEIEDLSDDIDVKDLVESVNVDNDFGGFVRGVRNAFKMAC</sequence>
<evidence type="ECO:0000256" key="4">
    <source>
        <dbReference type="ARBA" id="ARBA00022618"/>
    </source>
</evidence>
<keyword evidence="9" id="KW-0995">Kinetochore</keyword>
<reference evidence="13" key="1">
    <citation type="journal article" date="2023" name="Commun. Biol.">
        <title>Genome analysis of Parmales, the sister group of diatoms, reveals the evolutionary specialization of diatoms from phago-mixotrophs to photoautotrophs.</title>
        <authorList>
            <person name="Ban H."/>
            <person name="Sato S."/>
            <person name="Yoshikawa S."/>
            <person name="Yamada K."/>
            <person name="Nakamura Y."/>
            <person name="Ichinomiya M."/>
            <person name="Sato N."/>
            <person name="Blanc-Mathieu R."/>
            <person name="Endo H."/>
            <person name="Kuwata A."/>
            <person name="Ogata H."/>
        </authorList>
    </citation>
    <scope>NUCLEOTIDE SEQUENCE [LARGE SCALE GENOMIC DNA]</scope>
    <source>
        <strain evidence="13">NIES 3699</strain>
    </source>
</reference>
<evidence type="ECO:0000256" key="9">
    <source>
        <dbReference type="RuleBase" id="RU367150"/>
    </source>
</evidence>
<gene>
    <name evidence="12" type="ORF">TrVE_jg12203</name>
</gene>
<dbReference type="Gene3D" id="3.30.457.50">
    <property type="entry name" value="Chromosome segregation protein Spc25"/>
    <property type="match status" value="1"/>
</dbReference>
<evidence type="ECO:0000256" key="10">
    <source>
        <dbReference type="SAM" id="Coils"/>
    </source>
</evidence>
<evidence type="ECO:0000256" key="2">
    <source>
        <dbReference type="ARBA" id="ARBA00006379"/>
    </source>
</evidence>
<evidence type="ECO:0000313" key="13">
    <source>
        <dbReference type="Proteomes" id="UP001165160"/>
    </source>
</evidence>
<dbReference type="InterPro" id="IPR013255">
    <property type="entry name" value="Spc25_C"/>
</dbReference>
<feature type="coiled-coil region" evidence="10">
    <location>
        <begin position="49"/>
        <end position="97"/>
    </location>
</feature>
<dbReference type="AlphaFoldDB" id="A0A9W7ESP2"/>
<comment type="subunit">
    <text evidence="9">Component of the NDC80 complex.</text>
</comment>
<name>A0A9W7ESP2_9STRA</name>
<dbReference type="PANTHER" id="PTHR14281">
    <property type="entry name" value="KINETOCHORE PROTEIN SPC25-RELATED"/>
    <property type="match status" value="1"/>
</dbReference>
<keyword evidence="9" id="KW-0539">Nucleus</keyword>
<evidence type="ECO:0000259" key="11">
    <source>
        <dbReference type="Pfam" id="PF08234"/>
    </source>
</evidence>
<keyword evidence="4 9" id="KW-0132">Cell division</keyword>
<dbReference type="PANTHER" id="PTHR14281:SF0">
    <property type="entry name" value="KINETOCHORE PROTEIN SPC25"/>
    <property type="match status" value="1"/>
</dbReference>
<evidence type="ECO:0000256" key="6">
    <source>
        <dbReference type="ARBA" id="ARBA00023054"/>
    </source>
</evidence>
<comment type="subcellular location">
    <subcellularLocation>
        <location evidence="1">Chromosome</location>
        <location evidence="1">Centromere</location>
    </subcellularLocation>
    <subcellularLocation>
        <location evidence="9">Nucleus</location>
    </subcellularLocation>
    <subcellularLocation>
        <location evidence="9">Chromosome</location>
        <location evidence="9">Centromere</location>
        <location evidence="9">Kinetochore</location>
    </subcellularLocation>
</comment>
<dbReference type="GO" id="GO:0031262">
    <property type="term" value="C:Ndc80 complex"/>
    <property type="evidence" value="ECO:0007669"/>
    <property type="project" value="InterPro"/>
</dbReference>